<evidence type="ECO:0000256" key="1">
    <source>
        <dbReference type="SAM" id="MobiDB-lite"/>
    </source>
</evidence>
<gene>
    <name evidence="2" type="ORF">OSTQU699_LOCUS3356</name>
</gene>
<feature type="region of interest" description="Disordered" evidence="1">
    <location>
        <begin position="53"/>
        <end position="91"/>
    </location>
</feature>
<evidence type="ECO:0000313" key="2">
    <source>
        <dbReference type="EMBL" id="CAD7697996.1"/>
    </source>
</evidence>
<accession>A0A8S1ISK9</accession>
<evidence type="ECO:0000313" key="3">
    <source>
        <dbReference type="Proteomes" id="UP000708148"/>
    </source>
</evidence>
<keyword evidence="3" id="KW-1185">Reference proteome</keyword>
<protein>
    <submittedName>
        <fullName evidence="2">Uncharacterized protein</fullName>
    </submittedName>
</protein>
<organism evidence="2 3">
    <name type="scientific">Ostreobium quekettii</name>
    <dbReference type="NCBI Taxonomy" id="121088"/>
    <lineage>
        <taxon>Eukaryota</taxon>
        <taxon>Viridiplantae</taxon>
        <taxon>Chlorophyta</taxon>
        <taxon>core chlorophytes</taxon>
        <taxon>Ulvophyceae</taxon>
        <taxon>TCBD clade</taxon>
        <taxon>Bryopsidales</taxon>
        <taxon>Ostreobineae</taxon>
        <taxon>Ostreobiaceae</taxon>
        <taxon>Ostreobium</taxon>
    </lineage>
</organism>
<reference evidence="2" key="1">
    <citation type="submission" date="2020-12" db="EMBL/GenBank/DDBJ databases">
        <authorList>
            <person name="Iha C."/>
        </authorList>
    </citation>
    <scope>NUCLEOTIDE SEQUENCE</scope>
</reference>
<proteinExistence type="predicted"/>
<name>A0A8S1ISK9_9CHLO</name>
<dbReference type="Proteomes" id="UP000708148">
    <property type="component" value="Unassembled WGS sequence"/>
</dbReference>
<comment type="caution">
    <text evidence="2">The sequence shown here is derived from an EMBL/GenBank/DDBJ whole genome shotgun (WGS) entry which is preliminary data.</text>
</comment>
<sequence length="109" mass="11558">MHAEESPAVEVSYRYRSTAAGMRRCGRLGERGASPRCCGSVSDSAMPVLLIAGRQDPDPETRPQYIGKRAAGARSTWDESPASGTKECAPGRERTHTCLAAGSGLALCF</sequence>
<dbReference type="AlphaFoldDB" id="A0A8S1ISK9"/>
<dbReference type="EMBL" id="CAJHUC010000740">
    <property type="protein sequence ID" value="CAD7697996.1"/>
    <property type="molecule type" value="Genomic_DNA"/>
</dbReference>